<comment type="caution">
    <text evidence="2">The sequence shown here is derived from an EMBL/GenBank/DDBJ whole genome shotgun (WGS) entry which is preliminary data.</text>
</comment>
<evidence type="ECO:0000256" key="1">
    <source>
        <dbReference type="SAM" id="SignalP"/>
    </source>
</evidence>
<dbReference type="PANTHER" id="PTHR39603:SF1">
    <property type="entry name" value="CYANOVIRIN-N DOMAIN-CONTAINING PROTEIN"/>
    <property type="match status" value="1"/>
</dbReference>
<gene>
    <name evidence="2" type="ORF">C7999DRAFT_36235</name>
</gene>
<reference evidence="2" key="2">
    <citation type="submission" date="2023-05" db="EMBL/GenBank/DDBJ databases">
        <authorList>
            <consortium name="Lawrence Berkeley National Laboratory"/>
            <person name="Steindorff A."/>
            <person name="Hensen N."/>
            <person name="Bonometti L."/>
            <person name="Westerberg I."/>
            <person name="Brannstrom I.O."/>
            <person name="Guillou S."/>
            <person name="Cros-Aarteil S."/>
            <person name="Calhoun S."/>
            <person name="Haridas S."/>
            <person name="Kuo A."/>
            <person name="Mondo S."/>
            <person name="Pangilinan J."/>
            <person name="Riley R."/>
            <person name="Labutti K."/>
            <person name="Andreopoulos B."/>
            <person name="Lipzen A."/>
            <person name="Chen C."/>
            <person name="Yanf M."/>
            <person name="Daum C."/>
            <person name="Ng V."/>
            <person name="Clum A."/>
            <person name="Ohm R."/>
            <person name="Martin F."/>
            <person name="Silar P."/>
            <person name="Natvig D."/>
            <person name="Lalanne C."/>
            <person name="Gautier V."/>
            <person name="Ament-Velasquez S.L."/>
            <person name="Kruys A."/>
            <person name="Hutchinson M.I."/>
            <person name="Powell A.J."/>
            <person name="Barry K."/>
            <person name="Miller A.N."/>
            <person name="Grigoriev I.V."/>
            <person name="Debuchy R."/>
            <person name="Gladieux P."/>
            <person name="Thoren M.H."/>
            <person name="Johannesson H."/>
        </authorList>
    </citation>
    <scope>NUCLEOTIDE SEQUENCE</scope>
    <source>
        <strain evidence="2">CBS 359.72</strain>
    </source>
</reference>
<evidence type="ECO:0000313" key="2">
    <source>
        <dbReference type="EMBL" id="KAK4243439.1"/>
    </source>
</evidence>
<keyword evidence="3" id="KW-1185">Reference proteome</keyword>
<organism evidence="2 3">
    <name type="scientific">Corynascus novoguineensis</name>
    <dbReference type="NCBI Taxonomy" id="1126955"/>
    <lineage>
        <taxon>Eukaryota</taxon>
        <taxon>Fungi</taxon>
        <taxon>Dikarya</taxon>
        <taxon>Ascomycota</taxon>
        <taxon>Pezizomycotina</taxon>
        <taxon>Sordariomycetes</taxon>
        <taxon>Sordariomycetidae</taxon>
        <taxon>Sordariales</taxon>
        <taxon>Chaetomiaceae</taxon>
        <taxon>Corynascus</taxon>
    </lineage>
</organism>
<sequence>MVNFFASTLLNLALFQGTMAAPKVYPVVIPGPGLPSLAELNLTSAQLYEMGVPEELSARGELLGKRFEGLCGPAEAAYTNVNGLIACFNYLRNLGTQSCVAGENTVMCTAGDAHVYGHALTGTAASYCSDVALGLLWVIDHCTRPDQSCAGAQAANGNGDLIVGGYNIRW</sequence>
<keyword evidence="1" id="KW-0732">Signal</keyword>
<feature type="signal peptide" evidence="1">
    <location>
        <begin position="1"/>
        <end position="20"/>
    </location>
</feature>
<dbReference type="AlphaFoldDB" id="A0AAN7HKI3"/>
<dbReference type="Proteomes" id="UP001303647">
    <property type="component" value="Unassembled WGS sequence"/>
</dbReference>
<dbReference type="PANTHER" id="PTHR39603">
    <property type="entry name" value="CYANOVIRIN-N DOMAIN-CONTAINING PROTEIN"/>
    <property type="match status" value="1"/>
</dbReference>
<protein>
    <submittedName>
        <fullName evidence="2">Uncharacterized protein</fullName>
    </submittedName>
</protein>
<evidence type="ECO:0000313" key="3">
    <source>
        <dbReference type="Proteomes" id="UP001303647"/>
    </source>
</evidence>
<feature type="chain" id="PRO_5043012651" evidence="1">
    <location>
        <begin position="21"/>
        <end position="170"/>
    </location>
</feature>
<name>A0AAN7HKI3_9PEZI</name>
<reference evidence="2" key="1">
    <citation type="journal article" date="2023" name="Mol. Phylogenet. Evol.">
        <title>Genome-scale phylogeny and comparative genomics of the fungal order Sordariales.</title>
        <authorList>
            <person name="Hensen N."/>
            <person name="Bonometti L."/>
            <person name="Westerberg I."/>
            <person name="Brannstrom I.O."/>
            <person name="Guillou S."/>
            <person name="Cros-Aarteil S."/>
            <person name="Calhoun S."/>
            <person name="Haridas S."/>
            <person name="Kuo A."/>
            <person name="Mondo S."/>
            <person name="Pangilinan J."/>
            <person name="Riley R."/>
            <person name="LaButti K."/>
            <person name="Andreopoulos B."/>
            <person name="Lipzen A."/>
            <person name="Chen C."/>
            <person name="Yan M."/>
            <person name="Daum C."/>
            <person name="Ng V."/>
            <person name="Clum A."/>
            <person name="Steindorff A."/>
            <person name="Ohm R.A."/>
            <person name="Martin F."/>
            <person name="Silar P."/>
            <person name="Natvig D.O."/>
            <person name="Lalanne C."/>
            <person name="Gautier V."/>
            <person name="Ament-Velasquez S.L."/>
            <person name="Kruys A."/>
            <person name="Hutchinson M.I."/>
            <person name="Powell A.J."/>
            <person name="Barry K."/>
            <person name="Miller A.N."/>
            <person name="Grigoriev I.V."/>
            <person name="Debuchy R."/>
            <person name="Gladieux P."/>
            <person name="Hiltunen Thoren M."/>
            <person name="Johannesson H."/>
        </authorList>
    </citation>
    <scope>NUCLEOTIDE SEQUENCE</scope>
    <source>
        <strain evidence="2">CBS 359.72</strain>
    </source>
</reference>
<accession>A0AAN7HKI3</accession>
<dbReference type="EMBL" id="MU857817">
    <property type="protein sequence ID" value="KAK4243439.1"/>
    <property type="molecule type" value="Genomic_DNA"/>
</dbReference>
<proteinExistence type="predicted"/>